<name>A0A0M2NG83_9FIRM</name>
<dbReference type="AlphaFoldDB" id="A0A0M2NG83"/>
<protein>
    <submittedName>
        <fullName evidence="1">Uncharacterized protein</fullName>
    </submittedName>
</protein>
<organism evidence="1 2">
    <name type="scientific">Christensenella hongkongensis</name>
    <dbReference type="NCBI Taxonomy" id="270498"/>
    <lineage>
        <taxon>Bacteria</taxon>
        <taxon>Bacillati</taxon>
        <taxon>Bacillota</taxon>
        <taxon>Clostridia</taxon>
        <taxon>Christensenellales</taxon>
        <taxon>Christensenellaceae</taxon>
        <taxon>Christensenella</taxon>
    </lineage>
</organism>
<evidence type="ECO:0000313" key="2">
    <source>
        <dbReference type="Proteomes" id="UP000034076"/>
    </source>
</evidence>
<keyword evidence="2" id="KW-1185">Reference proteome</keyword>
<comment type="caution">
    <text evidence="1">The sequence shown here is derived from an EMBL/GenBank/DDBJ whole genome shotgun (WGS) entry which is preliminary data.</text>
</comment>
<gene>
    <name evidence="1" type="ORF">CHK_2582</name>
</gene>
<dbReference type="Proteomes" id="UP000034076">
    <property type="component" value="Unassembled WGS sequence"/>
</dbReference>
<evidence type="ECO:0000313" key="1">
    <source>
        <dbReference type="EMBL" id="KKI49966.1"/>
    </source>
</evidence>
<dbReference type="EMBL" id="LAYJ01000115">
    <property type="protein sequence ID" value="KKI49966.1"/>
    <property type="molecule type" value="Genomic_DNA"/>
</dbReference>
<accession>A0A0M2NG83</accession>
<proteinExistence type="predicted"/>
<sequence length="41" mass="4763">MGCVIWPSIDKLTWNYMHRGIQNDEIIKKGQSKLYPNLAAE</sequence>
<reference evidence="1 2" key="1">
    <citation type="submission" date="2015-04" db="EMBL/GenBank/DDBJ databases">
        <title>Draft genome sequence of bacteremic isolate Catabacter hongkongensis type strain HKU16T.</title>
        <authorList>
            <person name="Lau S.K."/>
            <person name="Teng J.L."/>
            <person name="Huang Y."/>
            <person name="Curreem S.O."/>
            <person name="Tsui S.K."/>
            <person name="Woo P.C."/>
        </authorList>
    </citation>
    <scope>NUCLEOTIDE SEQUENCE [LARGE SCALE GENOMIC DNA]</scope>
    <source>
        <strain evidence="1 2">HKU16</strain>
    </source>
</reference>